<comment type="caution">
    <text evidence="8">The sequence shown here is derived from an EMBL/GenBank/DDBJ whole genome shotgun (WGS) entry which is preliminary data.</text>
</comment>
<dbReference type="InterPro" id="IPR011010">
    <property type="entry name" value="DNA_brk_join_enz"/>
</dbReference>
<evidence type="ECO:0000313" key="9">
    <source>
        <dbReference type="Proteomes" id="UP000291289"/>
    </source>
</evidence>
<proteinExistence type="inferred from homology"/>
<evidence type="ECO:0000256" key="5">
    <source>
        <dbReference type="PROSITE-ProRule" id="PRU01248"/>
    </source>
</evidence>
<keyword evidence="3 5" id="KW-0238">DNA-binding</keyword>
<dbReference type="InterPro" id="IPR013762">
    <property type="entry name" value="Integrase-like_cat_sf"/>
</dbReference>
<keyword evidence="9" id="KW-1185">Reference proteome</keyword>
<gene>
    <name evidence="8" type="ORF">EJ419_07170</name>
</gene>
<dbReference type="InterPro" id="IPR050090">
    <property type="entry name" value="Tyrosine_recombinase_XerCD"/>
</dbReference>
<dbReference type="GO" id="GO:0003677">
    <property type="term" value="F:DNA binding"/>
    <property type="evidence" value="ECO:0007669"/>
    <property type="project" value="UniProtKB-UniRule"/>
</dbReference>
<dbReference type="GO" id="GO:0006310">
    <property type="term" value="P:DNA recombination"/>
    <property type="evidence" value="ECO:0007669"/>
    <property type="project" value="UniProtKB-KW"/>
</dbReference>
<dbReference type="CDD" id="cd01189">
    <property type="entry name" value="INT_ICEBs1_C_like"/>
    <property type="match status" value="1"/>
</dbReference>
<evidence type="ECO:0000256" key="2">
    <source>
        <dbReference type="ARBA" id="ARBA00022908"/>
    </source>
</evidence>
<comment type="similarity">
    <text evidence="1">Belongs to the 'phage' integrase family.</text>
</comment>
<dbReference type="RefSeq" id="WP_131285050.1">
    <property type="nucleotide sequence ID" value="NZ_RXLP01000026.1"/>
</dbReference>
<dbReference type="PROSITE" id="PS51900">
    <property type="entry name" value="CB"/>
    <property type="match status" value="1"/>
</dbReference>
<name>A0A4V2MTT5_9BIFI</name>
<keyword evidence="4" id="KW-0233">DNA recombination</keyword>
<dbReference type="InterPro" id="IPR044068">
    <property type="entry name" value="CB"/>
</dbReference>
<dbReference type="InterPro" id="IPR002104">
    <property type="entry name" value="Integrase_catalytic"/>
</dbReference>
<evidence type="ECO:0000259" key="7">
    <source>
        <dbReference type="PROSITE" id="PS51900"/>
    </source>
</evidence>
<dbReference type="Proteomes" id="UP000291289">
    <property type="component" value="Unassembled WGS sequence"/>
</dbReference>
<dbReference type="AlphaFoldDB" id="A0A4V2MTT5"/>
<dbReference type="InterPro" id="IPR010998">
    <property type="entry name" value="Integrase_recombinase_N"/>
</dbReference>
<dbReference type="PANTHER" id="PTHR30349">
    <property type="entry name" value="PHAGE INTEGRASE-RELATED"/>
    <property type="match status" value="1"/>
</dbReference>
<accession>A0A4V2MTT5</accession>
<dbReference type="GO" id="GO:0015074">
    <property type="term" value="P:DNA integration"/>
    <property type="evidence" value="ECO:0007669"/>
    <property type="project" value="UniProtKB-KW"/>
</dbReference>
<dbReference type="InterPro" id="IPR004107">
    <property type="entry name" value="Integrase_SAM-like_N"/>
</dbReference>
<dbReference type="OrthoDB" id="1822491at2"/>
<dbReference type="Pfam" id="PF14659">
    <property type="entry name" value="Phage_int_SAM_3"/>
    <property type="match status" value="1"/>
</dbReference>
<keyword evidence="2" id="KW-0229">DNA integration</keyword>
<reference evidence="8 9" key="1">
    <citation type="submission" date="2018-12" db="EMBL/GenBank/DDBJ databases">
        <title>Alloscrdovia theropitheci sp. nov: a novel taxon from the feces of the bleeding-herat monkey (Theropithecus geleda).</title>
        <authorList>
            <person name="Modesto M."/>
        </authorList>
    </citation>
    <scope>NUCLEOTIDE SEQUENCE [LARGE SCALE GENOMIC DNA]</scope>
    <source>
        <strain evidence="8 9">GLDI4/2</strain>
    </source>
</reference>
<dbReference type="SUPFAM" id="SSF56349">
    <property type="entry name" value="DNA breaking-rejoining enzymes"/>
    <property type="match status" value="1"/>
</dbReference>
<dbReference type="EMBL" id="RXLP01000026">
    <property type="protein sequence ID" value="TCD53739.1"/>
    <property type="molecule type" value="Genomic_DNA"/>
</dbReference>
<dbReference type="PROSITE" id="PS51898">
    <property type="entry name" value="TYR_RECOMBINASE"/>
    <property type="match status" value="1"/>
</dbReference>
<dbReference type="Gene3D" id="1.10.443.10">
    <property type="entry name" value="Intergrase catalytic core"/>
    <property type="match status" value="1"/>
</dbReference>
<feature type="domain" description="Core-binding (CB)" evidence="7">
    <location>
        <begin position="73"/>
        <end position="153"/>
    </location>
</feature>
<dbReference type="Pfam" id="PF00589">
    <property type="entry name" value="Phage_integrase"/>
    <property type="match status" value="1"/>
</dbReference>
<evidence type="ECO:0000256" key="4">
    <source>
        <dbReference type="ARBA" id="ARBA00023172"/>
    </source>
</evidence>
<protein>
    <submittedName>
        <fullName evidence="8">Site-specific integrase</fullName>
    </submittedName>
</protein>
<organism evidence="8 9">
    <name type="scientific">Alloscardovia theropitheci</name>
    <dbReference type="NCBI Taxonomy" id="2496842"/>
    <lineage>
        <taxon>Bacteria</taxon>
        <taxon>Bacillati</taxon>
        <taxon>Actinomycetota</taxon>
        <taxon>Actinomycetes</taxon>
        <taxon>Bifidobacteriales</taxon>
        <taxon>Bifidobacteriaceae</taxon>
        <taxon>Alloscardovia</taxon>
    </lineage>
</organism>
<dbReference type="Gene3D" id="1.10.150.130">
    <property type="match status" value="1"/>
</dbReference>
<evidence type="ECO:0000313" key="8">
    <source>
        <dbReference type="EMBL" id="TCD53739.1"/>
    </source>
</evidence>
<dbReference type="PANTHER" id="PTHR30349:SF64">
    <property type="entry name" value="PROPHAGE INTEGRASE INTD-RELATED"/>
    <property type="match status" value="1"/>
</dbReference>
<evidence type="ECO:0000259" key="6">
    <source>
        <dbReference type="PROSITE" id="PS51898"/>
    </source>
</evidence>
<evidence type="ECO:0000256" key="3">
    <source>
        <dbReference type="ARBA" id="ARBA00023125"/>
    </source>
</evidence>
<feature type="domain" description="Tyr recombinase" evidence="6">
    <location>
        <begin position="174"/>
        <end position="393"/>
    </location>
</feature>
<evidence type="ECO:0000256" key="1">
    <source>
        <dbReference type="ARBA" id="ARBA00008857"/>
    </source>
</evidence>
<sequence>MASTKIRENGQGTLWQDKAGHWRIKRLIGTNPRTGKRRFITAVAPTKTAAKAKLEAKIIALQTAGEMPYDNVPTLRQYAEQWLNRIQKQVKPRVYTTYQGEINQINSQLGELKLTQITALHIENALDTLGQIRSSKTIHNYYIRIRQILNDAMLDKHITTNPAQQVRPPRYTIQETQILHDNQPLQAINAINHITIPNNAFTTASQDEKDMWKLLFTLAFTTGMRQAERFGLTPSELTTQDGIHGITITHQLQHLKTNTTIPNWIHATHIRGNFYLLPPKTQQGKRFIPLNTQLWIQLNQRIQQHNIQPNQLIFTINNQPLTSTQERRRWKTLLQATGLPYTTMRAARHYFSTQLAQNGAPEDARTAIMGHAKITTTAGYTHWTPTALAELTEQANQTLL</sequence>